<feature type="compositionally biased region" description="Polar residues" evidence="13">
    <location>
        <begin position="441"/>
        <end position="455"/>
    </location>
</feature>
<feature type="compositionally biased region" description="Polar residues" evidence="13">
    <location>
        <begin position="90"/>
        <end position="99"/>
    </location>
</feature>
<dbReference type="InterPro" id="IPR036322">
    <property type="entry name" value="WD40_repeat_dom_sf"/>
</dbReference>
<dbReference type="SUPFAM" id="SSF50978">
    <property type="entry name" value="WD40 repeat-like"/>
    <property type="match status" value="1"/>
</dbReference>
<dbReference type="PROSITE" id="PS50082">
    <property type="entry name" value="WD_REPEATS_2"/>
    <property type="match status" value="1"/>
</dbReference>
<evidence type="ECO:0000256" key="13">
    <source>
        <dbReference type="SAM" id="MobiDB-lite"/>
    </source>
</evidence>
<feature type="region of interest" description="Disordered" evidence="13">
    <location>
        <begin position="428"/>
        <end position="540"/>
    </location>
</feature>
<dbReference type="SMART" id="SM00320">
    <property type="entry name" value="WD40"/>
    <property type="match status" value="5"/>
</dbReference>
<evidence type="ECO:0000256" key="8">
    <source>
        <dbReference type="ARBA" id="ARBA00023273"/>
    </source>
</evidence>
<dbReference type="HOGENOM" id="CLU_290126_0_0_1"/>
<keyword evidence="7" id="KW-0206">Cytoskeleton</keyword>
<evidence type="ECO:0000256" key="10">
    <source>
        <dbReference type="ARBA" id="ARBA00040002"/>
    </source>
</evidence>
<accession>K3X6S0</accession>
<dbReference type="GO" id="GO:0005858">
    <property type="term" value="C:axonemal dynein complex"/>
    <property type="evidence" value="ECO:0007669"/>
    <property type="project" value="TreeGrafter"/>
</dbReference>
<dbReference type="Proteomes" id="UP000019132">
    <property type="component" value="Unassembled WGS sequence"/>
</dbReference>
<dbReference type="Pfam" id="PF00400">
    <property type="entry name" value="WD40"/>
    <property type="match status" value="2"/>
</dbReference>
<dbReference type="VEuPathDB" id="FungiDB:PYU1_G012892"/>
<dbReference type="InterPro" id="IPR001680">
    <property type="entry name" value="WD40_rpt"/>
</dbReference>
<dbReference type="eggNOG" id="KOG1587">
    <property type="taxonomic scope" value="Eukaryota"/>
</dbReference>
<reference evidence="15" key="1">
    <citation type="journal article" date="2010" name="Genome Biol.">
        <title>Genome sequence of the necrotrophic plant pathogen Pythium ultimum reveals original pathogenicity mechanisms and effector repertoire.</title>
        <authorList>
            <person name="Levesque C.A."/>
            <person name="Brouwer H."/>
            <person name="Cano L."/>
            <person name="Hamilton J.P."/>
            <person name="Holt C."/>
            <person name="Huitema E."/>
            <person name="Raffaele S."/>
            <person name="Robideau G.P."/>
            <person name="Thines M."/>
            <person name="Win J."/>
            <person name="Zerillo M.M."/>
            <person name="Beakes G.W."/>
            <person name="Boore J.L."/>
            <person name="Busam D."/>
            <person name="Dumas B."/>
            <person name="Ferriera S."/>
            <person name="Fuerstenberg S.I."/>
            <person name="Gachon C.M."/>
            <person name="Gaulin E."/>
            <person name="Govers F."/>
            <person name="Grenville-Briggs L."/>
            <person name="Horner N."/>
            <person name="Hostetler J."/>
            <person name="Jiang R.H."/>
            <person name="Johnson J."/>
            <person name="Krajaejun T."/>
            <person name="Lin H."/>
            <person name="Meijer H.J."/>
            <person name="Moore B."/>
            <person name="Morris P."/>
            <person name="Phuntmart V."/>
            <person name="Puiu D."/>
            <person name="Shetty J."/>
            <person name="Stajich J.E."/>
            <person name="Tripathy S."/>
            <person name="Wawra S."/>
            <person name="van West P."/>
            <person name="Whitty B.R."/>
            <person name="Coutinho P.M."/>
            <person name="Henrissat B."/>
            <person name="Martin F."/>
            <person name="Thomas P.D."/>
            <person name="Tyler B.M."/>
            <person name="De Vries R.P."/>
            <person name="Kamoun S."/>
            <person name="Yandell M."/>
            <person name="Tisserat N."/>
            <person name="Buell C.R."/>
        </authorList>
    </citation>
    <scope>NUCLEOTIDE SEQUENCE</scope>
    <source>
        <strain evidence="15">DAOM:BR144</strain>
    </source>
</reference>
<dbReference type="PANTHER" id="PTHR12442:SF12">
    <property type="entry name" value="DYNEIN AXONEMAL INTERMEDIATE CHAIN 4"/>
    <property type="match status" value="1"/>
</dbReference>
<feature type="repeat" description="WD" evidence="12">
    <location>
        <begin position="985"/>
        <end position="1017"/>
    </location>
</feature>
<comment type="subcellular location">
    <subcellularLocation>
        <location evidence="1">Cytoplasm</location>
        <location evidence="1">Cytoskeleton</location>
        <location evidence="1">Flagellum axoneme</location>
    </subcellularLocation>
    <subcellularLocation>
        <location evidence="9">Dynein axonemal particle</location>
    </subcellularLocation>
</comment>
<evidence type="ECO:0000256" key="9">
    <source>
        <dbReference type="ARBA" id="ARBA00024190"/>
    </source>
</evidence>
<dbReference type="Gene3D" id="2.130.10.10">
    <property type="entry name" value="YVTN repeat-like/Quinoprotein amine dehydrogenase"/>
    <property type="match status" value="2"/>
</dbReference>
<evidence type="ECO:0000256" key="1">
    <source>
        <dbReference type="ARBA" id="ARBA00004611"/>
    </source>
</evidence>
<protein>
    <recommendedName>
        <fullName evidence="10">Dynein axonemal intermediate chain 4</fullName>
    </recommendedName>
    <alternativeName>
        <fullName evidence="11">WD repeat-containing protein 78</fullName>
    </alternativeName>
</protein>
<dbReference type="AlphaFoldDB" id="K3X6S0"/>
<feature type="region of interest" description="Disordered" evidence="13">
    <location>
        <begin position="125"/>
        <end position="257"/>
    </location>
</feature>
<feature type="region of interest" description="Disordered" evidence="13">
    <location>
        <begin position="1087"/>
        <end position="1141"/>
    </location>
</feature>
<organism evidence="14 15">
    <name type="scientific">Globisporangium ultimum (strain ATCC 200006 / CBS 805.95 / DAOM BR144)</name>
    <name type="common">Pythium ultimum</name>
    <dbReference type="NCBI Taxonomy" id="431595"/>
    <lineage>
        <taxon>Eukaryota</taxon>
        <taxon>Sar</taxon>
        <taxon>Stramenopiles</taxon>
        <taxon>Oomycota</taxon>
        <taxon>Peronosporomycetes</taxon>
        <taxon>Pythiales</taxon>
        <taxon>Pythiaceae</taxon>
        <taxon>Globisporangium</taxon>
    </lineage>
</organism>
<sequence>MSSPSSAKISASSAKINASSRSTKRDVNASRASRAFGASSISNSSRKVNGAGTSGGTQSARVYLDGVDVTPQSLLLSRIKPSTSHDQRSNKGSKAGTTTRRSKNAYGGGGNSVMGASVILSSTSTSSIDDSLDNEAPSGKNSSNTSVSGVKHGASSTSGGHGKVSSSVASTPVPVSGPPFASSTNQHDDDESGANGPETDESVSKSASALLGNLDNEPSPASLSTAATSTSTATGTSTTPHTQQTMATQSSRQRRRPVTIELAETPTMFLFELRSVCVSQDASYHQTVAQRNRQYLEICAQKKGSDKFIEGRSQTLQLAQKGKEVMTAPPATRDAMCVATDWDIFDWYDNQNEHDENGGMDAVPTVSAAAASASNGKTRTSTADSYETGDLQLKHQVDEIVDATLVSPGCVLDVDGDIVEDLKARQHARIRRTKQHGGGQRSRTQHSNTLQSQQDVLRRSSAAMLGSSSSSSAASPSQSGANLSFGASQDAIGNNNNGSMDDSGGSGNLSAQNSQVGMSSASHGILSGDSSGGGDSNKQNAYARANTNVDIGEIIAQQRTAKVLASASLLKTVSIVERAVQQNVYHQQHVLYRNFPTLSGPGGSLMPRDDDGRHDWRSALGVSSTGSSSNGSRSHAPSFSSFASVSNGGVHNGNGTSTAAAGGKGLKKLWAFRCELTTNRRVSCLAWNTVNDDLLAVSYCRDDTKAQQCLPGLPSPGNANASSTSNGGSGANPIGGGCALNGTPPSPAAITAVNASNAAVETSGGGEEDDGLILFWSLKNPEYPERIYNLDVGVTSIDFSHSQPYLLAVGFANGVVAIYDTRKDDSTHVTSDRLGGLAAIKSLGLLGGANPAATAAAALKLLHTPVPIASSDLSPGKHLDALWQVRWISKGSDRGENVVSISSDGRVTEWSMKKGLSYSDLMTLKRVANPLLGSSNHADGLISRQASGHCIDFAKNDPSVYYVGTEDGLIHKCSVSYNEQYLQTYFGHTGPVYQLLVSPFSSDVFLSCSGDWNVKLWFQSELKEVLNFRAVDLAHAVHSISWCPSDATVFGAVSEDGRIEIWDLYASTLDPIITHFPKKYVAAPSTASSTATGNSSNGSASPLDNGVASPMNGNLDPLDDPLPSTGSNPKDHASTELLPPPQEIPLECTKIAFAPSAPIIVVGDSTGDVTVYRVPTLAEGHCGENMSVDEQVARLHKAMHPNKHE</sequence>
<reference evidence="15" key="2">
    <citation type="submission" date="2010-04" db="EMBL/GenBank/DDBJ databases">
        <authorList>
            <person name="Buell R."/>
            <person name="Hamilton J."/>
            <person name="Hostetler J."/>
        </authorList>
    </citation>
    <scope>NUCLEOTIDE SEQUENCE [LARGE SCALE GENOMIC DNA]</scope>
    <source>
        <strain evidence="15">DAOM:BR144</strain>
    </source>
</reference>
<name>K3X6S0_GLOUD</name>
<proteinExistence type="predicted"/>
<dbReference type="InParanoid" id="K3X6S0"/>
<feature type="compositionally biased region" description="Low complexity" evidence="13">
    <location>
        <begin position="1"/>
        <end position="21"/>
    </location>
</feature>
<feature type="compositionally biased region" description="Polar residues" evidence="13">
    <location>
        <begin position="509"/>
        <end position="522"/>
    </location>
</feature>
<feature type="compositionally biased region" description="Basic and acidic residues" evidence="13">
    <location>
        <begin position="607"/>
        <end position="617"/>
    </location>
</feature>
<feature type="compositionally biased region" description="Low complexity" evidence="13">
    <location>
        <begin position="164"/>
        <end position="174"/>
    </location>
</feature>
<feature type="compositionally biased region" description="Low complexity" evidence="13">
    <location>
        <begin position="1087"/>
        <end position="1102"/>
    </location>
</feature>
<dbReference type="EMBL" id="GL376607">
    <property type="status" value="NOT_ANNOTATED_CDS"/>
    <property type="molecule type" value="Genomic_DNA"/>
</dbReference>
<evidence type="ECO:0000313" key="14">
    <source>
        <dbReference type="EnsemblProtists" id="PYU1_T012919"/>
    </source>
</evidence>
<evidence type="ECO:0000256" key="2">
    <source>
        <dbReference type="ARBA" id="ARBA00022490"/>
    </source>
</evidence>
<dbReference type="STRING" id="431595.K3X6S0"/>
<dbReference type="GO" id="GO:0045504">
    <property type="term" value="F:dynein heavy chain binding"/>
    <property type="evidence" value="ECO:0007669"/>
    <property type="project" value="TreeGrafter"/>
</dbReference>
<keyword evidence="15" id="KW-1185">Reference proteome</keyword>
<keyword evidence="2" id="KW-0963">Cytoplasm</keyword>
<reference evidence="14" key="3">
    <citation type="submission" date="2015-02" db="UniProtKB">
        <authorList>
            <consortium name="EnsemblProtists"/>
        </authorList>
    </citation>
    <scope>IDENTIFICATION</scope>
    <source>
        <strain evidence="14">DAOM BR144</strain>
    </source>
</reference>
<dbReference type="EnsemblProtists" id="PYU1_T012919">
    <property type="protein sequence ID" value="PYU1_T012919"/>
    <property type="gene ID" value="PYU1_G012892"/>
</dbReference>
<keyword evidence="5" id="KW-0282">Flagellum</keyword>
<feature type="compositionally biased region" description="Polar residues" evidence="13">
    <location>
        <begin position="70"/>
        <end position="82"/>
    </location>
</feature>
<keyword evidence="6" id="KW-0969">Cilium</keyword>
<keyword evidence="3 12" id="KW-0853">WD repeat</keyword>
<dbReference type="InterPro" id="IPR015943">
    <property type="entry name" value="WD40/YVTN_repeat-like_dom_sf"/>
</dbReference>
<feature type="compositionally biased region" description="Low complexity" evidence="13">
    <location>
        <begin position="618"/>
        <end position="638"/>
    </location>
</feature>
<feature type="compositionally biased region" description="Low complexity" evidence="13">
    <location>
        <begin position="218"/>
        <end position="249"/>
    </location>
</feature>
<feature type="compositionally biased region" description="Low complexity" evidence="13">
    <location>
        <begin position="460"/>
        <end position="481"/>
    </location>
</feature>
<keyword evidence="4" id="KW-0677">Repeat</keyword>
<keyword evidence="8" id="KW-0966">Cell projection</keyword>
<evidence type="ECO:0000256" key="3">
    <source>
        <dbReference type="ARBA" id="ARBA00022574"/>
    </source>
</evidence>
<evidence type="ECO:0000256" key="11">
    <source>
        <dbReference type="ARBA" id="ARBA00041557"/>
    </source>
</evidence>
<dbReference type="GO" id="GO:0003341">
    <property type="term" value="P:cilium movement"/>
    <property type="evidence" value="ECO:0007669"/>
    <property type="project" value="TreeGrafter"/>
</dbReference>
<evidence type="ECO:0000256" key="4">
    <source>
        <dbReference type="ARBA" id="ARBA00022737"/>
    </source>
</evidence>
<evidence type="ECO:0000313" key="15">
    <source>
        <dbReference type="Proteomes" id="UP000019132"/>
    </source>
</evidence>
<dbReference type="GO" id="GO:0045503">
    <property type="term" value="F:dynein light chain binding"/>
    <property type="evidence" value="ECO:0007669"/>
    <property type="project" value="TreeGrafter"/>
</dbReference>
<evidence type="ECO:0000256" key="5">
    <source>
        <dbReference type="ARBA" id="ARBA00022846"/>
    </source>
</evidence>
<feature type="compositionally biased region" description="Low complexity" evidence="13">
    <location>
        <begin position="493"/>
        <end position="503"/>
    </location>
</feature>
<feature type="compositionally biased region" description="Polar residues" evidence="13">
    <location>
        <begin position="139"/>
        <end position="158"/>
    </location>
</feature>
<dbReference type="InterPro" id="IPR050687">
    <property type="entry name" value="Dynein_IC"/>
</dbReference>
<feature type="compositionally biased region" description="Low complexity" evidence="13">
    <location>
        <begin position="29"/>
        <end position="42"/>
    </location>
</feature>
<dbReference type="PANTHER" id="PTHR12442">
    <property type="entry name" value="DYNEIN INTERMEDIATE CHAIN"/>
    <property type="match status" value="1"/>
</dbReference>
<evidence type="ECO:0000256" key="6">
    <source>
        <dbReference type="ARBA" id="ARBA00023069"/>
    </source>
</evidence>
<evidence type="ECO:0000256" key="7">
    <source>
        <dbReference type="ARBA" id="ARBA00023212"/>
    </source>
</evidence>
<dbReference type="OMA" id="ECTTVAF"/>
<feature type="region of interest" description="Disordered" evidence="13">
    <location>
        <begin position="596"/>
        <end position="638"/>
    </location>
</feature>
<evidence type="ECO:0000256" key="12">
    <source>
        <dbReference type="PROSITE-ProRule" id="PRU00221"/>
    </source>
</evidence>
<feature type="region of interest" description="Disordered" evidence="13">
    <location>
        <begin position="1"/>
        <end position="112"/>
    </location>
</feature>
<dbReference type="GO" id="GO:0120293">
    <property type="term" value="C:dynein axonemal particle"/>
    <property type="evidence" value="ECO:0007669"/>
    <property type="project" value="UniProtKB-SubCell"/>
</dbReference>